<protein>
    <submittedName>
        <fullName evidence="2">Uncharacterized protein</fullName>
    </submittedName>
</protein>
<dbReference type="Proteomes" id="UP000201613">
    <property type="component" value="Unassembled WGS sequence"/>
</dbReference>
<keyword evidence="3" id="KW-1185">Reference proteome</keyword>
<sequence length="674" mass="72843">MSSLAFVYLARDAGPTFEDLARDIAGLTRAGDHVVIVEDRGSADTPARIGRFTEQVGWGAGVAVTTILTGTAADGDLGVAANLALDSLRVPGAARDRVVFFCAGARIDGDAFALAREHAEAEALDVMAFPLRQWSHDRGHVIDGPDLAEPDPKGRTGEAILSRALSLRPGLDGMFLRWPVIGRCAEGRSSFGTLHLWWQALHSAERLDVAGQPLGHRAEPAEPDASLFDALTSLISRHNDAASWANAALPRLLEGVTPGAVTGLLAAGPALTKAIGDAGTDPLLRAFADGDLDTARQRLHSLRQSGSTGSIPPEQSLLSTPTAQTRPARFRVCVTGKHSHRQPFAYDALRPLWQDEVTLTDTASEADLIVIAHPHNLSDLSGPLAERADAGTPVALISEEPFWDTLFSPDPLARAVTLPAAHLGTIRAHQVTHHRSAIFDFDRIPYFLLTDPGYIQRYAELFRRNAALSAQDWATAFGDRPHDLTFMAERRPEAFHDMVLPSGDIVGLCAWRTRLAESCTEGRVQRLGASWGHGPSRFDLIDWHGDKIAQIDGQRTRILSGLENTHQPTYLSEKLFDAFACGARPLYYASPGHRVHDLGIPAGAWLNLWGHSVEAAVTAVYSARWDDAFHADYAAAQTRLAALFTDADCIAAERARLGRALTREVARLVQFGAA</sequence>
<evidence type="ECO:0000313" key="2">
    <source>
        <dbReference type="EMBL" id="SMY09241.1"/>
    </source>
</evidence>
<gene>
    <name evidence="2" type="ORF">LOM8899_03406</name>
</gene>
<evidence type="ECO:0000313" key="3">
    <source>
        <dbReference type="Proteomes" id="UP000201613"/>
    </source>
</evidence>
<feature type="region of interest" description="Disordered" evidence="1">
    <location>
        <begin position="302"/>
        <end position="324"/>
    </location>
</feature>
<name>A0A238LHW6_9RHOB</name>
<organism evidence="2 3">
    <name type="scientific">Flavimaricola marinus</name>
    <dbReference type="NCBI Taxonomy" id="1819565"/>
    <lineage>
        <taxon>Bacteria</taxon>
        <taxon>Pseudomonadati</taxon>
        <taxon>Pseudomonadota</taxon>
        <taxon>Alphaproteobacteria</taxon>
        <taxon>Rhodobacterales</taxon>
        <taxon>Paracoccaceae</taxon>
        <taxon>Flavimaricola</taxon>
    </lineage>
</organism>
<dbReference type="RefSeq" id="WP_093993435.1">
    <property type="nucleotide sequence ID" value="NZ_FXZK01000008.1"/>
</dbReference>
<dbReference type="OrthoDB" id="5291101at2"/>
<dbReference type="EMBL" id="FXZK01000008">
    <property type="protein sequence ID" value="SMY09241.1"/>
    <property type="molecule type" value="Genomic_DNA"/>
</dbReference>
<proteinExistence type="predicted"/>
<evidence type="ECO:0000256" key="1">
    <source>
        <dbReference type="SAM" id="MobiDB-lite"/>
    </source>
</evidence>
<reference evidence="2 3" key="1">
    <citation type="submission" date="2017-05" db="EMBL/GenBank/DDBJ databases">
        <authorList>
            <person name="Song R."/>
            <person name="Chenine A.L."/>
            <person name="Ruprecht R.M."/>
        </authorList>
    </citation>
    <scope>NUCLEOTIDE SEQUENCE [LARGE SCALE GENOMIC DNA]</scope>
    <source>
        <strain evidence="2 3">CECT 8899</strain>
    </source>
</reference>
<accession>A0A238LHW6</accession>
<dbReference type="AlphaFoldDB" id="A0A238LHW6"/>